<gene>
    <name evidence="4" type="ORF">G3M78_06610</name>
</gene>
<dbReference type="PANTHER" id="PTHR36220:SF1">
    <property type="entry name" value="GAMMA TUBULIN COMPLEX COMPONENT C-TERMINAL DOMAIN-CONTAINING PROTEIN"/>
    <property type="match status" value="1"/>
</dbReference>
<dbReference type="Gene3D" id="2.160.20.10">
    <property type="entry name" value="Single-stranded right-handed beta-helix, Pectin lyase-like"/>
    <property type="match status" value="2"/>
</dbReference>
<reference evidence="5" key="1">
    <citation type="submission" date="2020-02" db="EMBL/GenBank/DDBJ databases">
        <title>Genomic and physiological characterization of two novel Nitrospinaceae genera.</title>
        <authorList>
            <person name="Mueller A.J."/>
            <person name="Jung M.-Y."/>
            <person name="Strachan C.R."/>
            <person name="Herbold C.W."/>
            <person name="Kirkegaard R.H."/>
            <person name="Daims H."/>
        </authorList>
    </citation>
    <scope>NUCLEOTIDE SEQUENCE [LARGE SCALE GENOMIC DNA]</scope>
</reference>
<sequence length="1153" mass="117671">MPERTICKSSLVKNGALFCATLVCVASLSLAPRTAVALPQDGEVKSGSVQFERPGSDRLNVIQSSDKAIIDWQSFSIGASEHTDFQMPSSNSVNLSRVIGDDPSHIFGRLTSNGRLMLINRNGVLFGVDSQVDVNGLIATTSDIRNEDFLSSNYLFNIAPETNHAIINRGVITIKEGGLLAFVAPGVENSGSINAQLGQVSLGSGSTFTLDFYGDQLISLGVEEILLKDVLDPNGDRLNALIDNNGTIKADGGVIVMDVGSAKALVGYAINQSGLVEADTFSENNGKIVLSGGKSAVKVSGRLSASGDASGEQGGEIAVSGSSILVDRGEILANSLDRKGGKISIVDADWISLGGTIDASGDTGGSVSVETEGLSIGADVLAKGQTGSGGSIDLRVDSHSWENMDALLDVSGATGGDITHIAGKQITTSATYKAQGTQGEGGAIDVTSYKLDLLSGDIDASGQTKGGSIRLGGESQGGLNLEADELPNAHTLFMTDSTRVRADALNASGNGGSIIVAADQKVTVLGQMSASPASGLSAELNGKVEVYSGDVLEYGGDVNIGGLVLNAEQATMLDANTLSAAQFQGILDSGSTHANVDQKLDTYDNFGQSISLDGTRLAVGAVHDRGVDDDSFGSGAVYLYTFADENFSGGALQGIIGRGYTGGKNIDIGTQSITFGTAVSLDAKGLAVGASADRDVTGSIMHTGSVYLFSFSDLSFSDGALQARLGKGYTGGKNIDVDLNRGDQFGRSVSLDGSRLAVGASGAKRIGGPNPDGTGPDIIGSVYLYTFSDETFSDGALQAVISDGPAGGKNIVQALNAYDEFGSSVSLDGNRLAVGAKGAQGFSSAAQVGAVYLYSFADEDFNGGSLQAMIGDVAATGSNVVQQDLREWGLFGSSVSLDGNRLAVGAPGIDPKFYQTNEQANVYLYTFADENFSGGQLQGIIGNGYSGGKNINHDIVNDRFGQSVSLDGNRLAVGVADDDSFGNSVSGAGSVYLYSFADGEFTGGALQGIVGHGHLAKANALGAITIPEVEVNPGTTPGVDNSNNDSTIDDASTDSGTEPVVAVSNLIGIVPEATNRVANTITLVGNNFGLGILPVSSGGGALPSLILGNPDSGPRVSTESPVGFEALGDAFGFPDNSLISDSGSDASGSEEDQ</sequence>
<evidence type="ECO:0000313" key="4">
    <source>
        <dbReference type="EMBL" id="QPJ65075.1"/>
    </source>
</evidence>
<feature type="chain" id="PRO_5032920449" evidence="2">
    <location>
        <begin position="38"/>
        <end position="1153"/>
    </location>
</feature>
<dbReference type="Pfam" id="PF14312">
    <property type="entry name" value="FG-GAP_2"/>
    <property type="match status" value="4"/>
</dbReference>
<dbReference type="NCBIfam" id="TIGR01901">
    <property type="entry name" value="adhes_NPXG"/>
    <property type="match status" value="1"/>
</dbReference>
<keyword evidence="2" id="KW-0732">Signal</keyword>
<dbReference type="InterPro" id="IPR012334">
    <property type="entry name" value="Pectin_lyas_fold"/>
</dbReference>
<feature type="region of interest" description="Disordered" evidence="1">
    <location>
        <begin position="1032"/>
        <end position="1055"/>
    </location>
</feature>
<evidence type="ECO:0000313" key="5">
    <source>
        <dbReference type="Proteomes" id="UP000594464"/>
    </source>
</evidence>
<dbReference type="Proteomes" id="UP000594464">
    <property type="component" value="Chromosome"/>
</dbReference>
<evidence type="ECO:0000256" key="1">
    <source>
        <dbReference type="SAM" id="MobiDB-lite"/>
    </source>
</evidence>
<accession>A0A7T0G360</accession>
<proteinExistence type="predicted"/>
<name>A0A7T0G360_9BACT</name>
<organism evidence="4 5">
    <name type="scientific">Candidatus Nitrohelix vancouverensis</name>
    <dbReference type="NCBI Taxonomy" id="2705534"/>
    <lineage>
        <taxon>Bacteria</taxon>
        <taxon>Pseudomonadati</taxon>
        <taxon>Nitrospinota/Tectimicrobiota group</taxon>
        <taxon>Nitrospinota</taxon>
        <taxon>Nitrospinia</taxon>
        <taxon>Nitrospinales</taxon>
        <taxon>Nitrospinaceae</taxon>
        <taxon>Candidatus Nitrohelix</taxon>
    </lineage>
</organism>
<dbReference type="SMART" id="SM00912">
    <property type="entry name" value="Haemagg_act"/>
    <property type="match status" value="1"/>
</dbReference>
<dbReference type="EMBL" id="CP048620">
    <property type="protein sequence ID" value="QPJ65075.1"/>
    <property type="molecule type" value="Genomic_DNA"/>
</dbReference>
<evidence type="ECO:0000256" key="2">
    <source>
        <dbReference type="SAM" id="SignalP"/>
    </source>
</evidence>
<dbReference type="Pfam" id="PF05860">
    <property type="entry name" value="TPS"/>
    <property type="match status" value="1"/>
</dbReference>
<feature type="domain" description="Filamentous haemagglutinin FhaB/tRNA nuclease CdiA-like TPS" evidence="3">
    <location>
        <begin position="35"/>
        <end position="148"/>
    </location>
</feature>
<dbReference type="InterPro" id="IPR013517">
    <property type="entry name" value="FG-GAP"/>
</dbReference>
<feature type="signal peptide" evidence="2">
    <location>
        <begin position="1"/>
        <end position="37"/>
    </location>
</feature>
<feature type="compositionally biased region" description="Polar residues" evidence="1">
    <location>
        <begin position="1033"/>
        <end position="1046"/>
    </location>
</feature>
<dbReference type="AlphaFoldDB" id="A0A7T0G360"/>
<dbReference type="KEGG" id="nva:G3M78_06610"/>
<evidence type="ECO:0000259" key="3">
    <source>
        <dbReference type="SMART" id="SM00912"/>
    </source>
</evidence>
<protein>
    <submittedName>
        <fullName evidence="4">Filamentous hemagglutinin N-terminal domain-containing protein</fullName>
    </submittedName>
</protein>
<dbReference type="SUPFAM" id="SSF51126">
    <property type="entry name" value="Pectin lyase-like"/>
    <property type="match status" value="1"/>
</dbReference>
<dbReference type="PANTHER" id="PTHR36220">
    <property type="entry name" value="UNNAMED PRODUCT"/>
    <property type="match status" value="1"/>
</dbReference>
<dbReference type="InterPro" id="IPR011050">
    <property type="entry name" value="Pectin_lyase_fold/virulence"/>
</dbReference>
<dbReference type="InterPro" id="IPR008638">
    <property type="entry name" value="FhaB/CdiA-like_TPS"/>
</dbReference>